<evidence type="ECO:0000313" key="11">
    <source>
        <dbReference type="Proteomes" id="UP001172457"/>
    </source>
</evidence>
<evidence type="ECO:0000259" key="9">
    <source>
        <dbReference type="PROSITE" id="PS50011"/>
    </source>
</evidence>
<keyword evidence="3" id="KW-0808">Transferase</keyword>
<dbReference type="AlphaFoldDB" id="A0AA38WSN3"/>
<evidence type="ECO:0000256" key="3">
    <source>
        <dbReference type="ARBA" id="ARBA00022679"/>
    </source>
</evidence>
<evidence type="ECO:0000256" key="5">
    <source>
        <dbReference type="ARBA" id="ARBA00022777"/>
    </source>
</evidence>
<feature type="domain" description="Protein kinase" evidence="9">
    <location>
        <begin position="1"/>
        <end position="203"/>
    </location>
</feature>
<evidence type="ECO:0000313" key="10">
    <source>
        <dbReference type="EMBL" id="KAJ9562414.1"/>
    </source>
</evidence>
<sequence>MMLVYEYMAYGTLRDHLYKSNNPHLPWKTRLQICIGAAKGLHYLHTGVNRKIIHRDVKSTNILLDENWVSKVSDFGLSKQGPKDPSKTHVNTVLSGIWIQNTVKGNNLPISPMCTRLEWFCLRFCVQDMLSITCCPHEQVNLAEWGKYCYRRGTLDEIIDPILRREIADGSLKKFEEVANSCLKEEGSDRPTMDVVVYGLEFALLLQEAAEKMDGDAINYHEESTLVDQIR</sequence>
<proteinExistence type="predicted"/>
<dbReference type="GO" id="GO:0005886">
    <property type="term" value="C:plasma membrane"/>
    <property type="evidence" value="ECO:0007669"/>
    <property type="project" value="TreeGrafter"/>
</dbReference>
<gene>
    <name evidence="10" type="ORF">OSB04_007574</name>
</gene>
<keyword evidence="4" id="KW-0547">Nucleotide-binding</keyword>
<dbReference type="PROSITE" id="PS50011">
    <property type="entry name" value="PROTEIN_KINASE_DOM"/>
    <property type="match status" value="1"/>
</dbReference>
<dbReference type="FunFam" id="1.10.510.10:FF:001023">
    <property type="entry name" value="Os07g0541700 protein"/>
    <property type="match status" value="1"/>
</dbReference>
<keyword evidence="11" id="KW-1185">Reference proteome</keyword>
<protein>
    <recommendedName>
        <fullName evidence="1">non-specific serine/threonine protein kinase</fullName>
        <ecNumber evidence="1">2.7.11.1</ecNumber>
    </recommendedName>
</protein>
<accession>A0AA38WSN3</accession>
<dbReference type="GO" id="GO:0004674">
    <property type="term" value="F:protein serine/threonine kinase activity"/>
    <property type="evidence" value="ECO:0007669"/>
    <property type="project" value="UniProtKB-KW"/>
</dbReference>
<keyword evidence="2" id="KW-0723">Serine/threonine-protein kinase</keyword>
<dbReference type="InterPro" id="IPR045272">
    <property type="entry name" value="ANXUR1/2-like"/>
</dbReference>
<dbReference type="SMART" id="SM00220">
    <property type="entry name" value="S_TKc"/>
    <property type="match status" value="1"/>
</dbReference>
<keyword evidence="6" id="KW-0067">ATP-binding</keyword>
<dbReference type="GO" id="GO:0009506">
    <property type="term" value="C:plasmodesma"/>
    <property type="evidence" value="ECO:0007669"/>
    <property type="project" value="TreeGrafter"/>
</dbReference>
<reference evidence="10" key="1">
    <citation type="submission" date="2023-03" db="EMBL/GenBank/DDBJ databases">
        <title>Chromosome-scale reference genome and RAD-based genetic map of yellow starthistle (Centaurea solstitialis) reveal putative structural variation and QTLs associated with invader traits.</title>
        <authorList>
            <person name="Reatini B."/>
            <person name="Cang F.A."/>
            <person name="Jiang Q."/>
            <person name="Mckibben M.T.W."/>
            <person name="Barker M.S."/>
            <person name="Rieseberg L.H."/>
            <person name="Dlugosch K.M."/>
        </authorList>
    </citation>
    <scope>NUCLEOTIDE SEQUENCE</scope>
    <source>
        <strain evidence="10">CAN-66</strain>
        <tissue evidence="10">Leaf</tissue>
    </source>
</reference>
<keyword evidence="5" id="KW-0418">Kinase</keyword>
<dbReference type="InterPro" id="IPR011009">
    <property type="entry name" value="Kinase-like_dom_sf"/>
</dbReference>
<dbReference type="Proteomes" id="UP001172457">
    <property type="component" value="Chromosome 2"/>
</dbReference>
<evidence type="ECO:0000256" key="4">
    <source>
        <dbReference type="ARBA" id="ARBA00022741"/>
    </source>
</evidence>
<dbReference type="EC" id="2.7.11.1" evidence="1"/>
<dbReference type="Gene3D" id="1.10.510.10">
    <property type="entry name" value="Transferase(Phosphotransferase) domain 1"/>
    <property type="match status" value="1"/>
</dbReference>
<evidence type="ECO:0000256" key="2">
    <source>
        <dbReference type="ARBA" id="ARBA00022527"/>
    </source>
</evidence>
<dbReference type="PROSITE" id="PS00108">
    <property type="entry name" value="PROTEIN_KINASE_ST"/>
    <property type="match status" value="1"/>
</dbReference>
<dbReference type="GO" id="GO:0004714">
    <property type="term" value="F:transmembrane receptor protein tyrosine kinase activity"/>
    <property type="evidence" value="ECO:0007669"/>
    <property type="project" value="InterPro"/>
</dbReference>
<organism evidence="10 11">
    <name type="scientific">Centaurea solstitialis</name>
    <name type="common">yellow star-thistle</name>
    <dbReference type="NCBI Taxonomy" id="347529"/>
    <lineage>
        <taxon>Eukaryota</taxon>
        <taxon>Viridiplantae</taxon>
        <taxon>Streptophyta</taxon>
        <taxon>Embryophyta</taxon>
        <taxon>Tracheophyta</taxon>
        <taxon>Spermatophyta</taxon>
        <taxon>Magnoliopsida</taxon>
        <taxon>eudicotyledons</taxon>
        <taxon>Gunneridae</taxon>
        <taxon>Pentapetalae</taxon>
        <taxon>asterids</taxon>
        <taxon>campanulids</taxon>
        <taxon>Asterales</taxon>
        <taxon>Asteraceae</taxon>
        <taxon>Carduoideae</taxon>
        <taxon>Cardueae</taxon>
        <taxon>Centaureinae</taxon>
        <taxon>Centaurea</taxon>
    </lineage>
</organism>
<dbReference type="InterPro" id="IPR008271">
    <property type="entry name" value="Ser/Thr_kinase_AS"/>
</dbReference>
<evidence type="ECO:0000256" key="8">
    <source>
        <dbReference type="ARBA" id="ARBA00048679"/>
    </source>
</evidence>
<evidence type="ECO:0000256" key="6">
    <source>
        <dbReference type="ARBA" id="ARBA00022840"/>
    </source>
</evidence>
<comment type="catalytic activity">
    <reaction evidence="7">
        <text>L-threonyl-[protein] + ATP = O-phospho-L-threonyl-[protein] + ADP + H(+)</text>
        <dbReference type="Rhea" id="RHEA:46608"/>
        <dbReference type="Rhea" id="RHEA-COMP:11060"/>
        <dbReference type="Rhea" id="RHEA-COMP:11605"/>
        <dbReference type="ChEBI" id="CHEBI:15378"/>
        <dbReference type="ChEBI" id="CHEBI:30013"/>
        <dbReference type="ChEBI" id="CHEBI:30616"/>
        <dbReference type="ChEBI" id="CHEBI:61977"/>
        <dbReference type="ChEBI" id="CHEBI:456216"/>
        <dbReference type="EC" id="2.7.11.1"/>
    </reaction>
</comment>
<dbReference type="Pfam" id="PF07714">
    <property type="entry name" value="PK_Tyr_Ser-Thr"/>
    <property type="match status" value="1"/>
</dbReference>
<evidence type="ECO:0000256" key="7">
    <source>
        <dbReference type="ARBA" id="ARBA00047899"/>
    </source>
</evidence>
<dbReference type="SUPFAM" id="SSF56112">
    <property type="entry name" value="Protein kinase-like (PK-like)"/>
    <property type="match status" value="1"/>
</dbReference>
<name>A0AA38WSN3_9ASTR</name>
<dbReference type="PANTHER" id="PTHR27003:SF434">
    <property type="entry name" value="RECEPTOR-LIKE PROTEIN KINASE FERONIA"/>
    <property type="match status" value="1"/>
</dbReference>
<dbReference type="PANTHER" id="PTHR27003">
    <property type="entry name" value="OS07G0166700 PROTEIN"/>
    <property type="match status" value="1"/>
</dbReference>
<comment type="catalytic activity">
    <reaction evidence="8">
        <text>L-seryl-[protein] + ATP = O-phospho-L-seryl-[protein] + ADP + H(+)</text>
        <dbReference type="Rhea" id="RHEA:17989"/>
        <dbReference type="Rhea" id="RHEA-COMP:9863"/>
        <dbReference type="Rhea" id="RHEA-COMP:11604"/>
        <dbReference type="ChEBI" id="CHEBI:15378"/>
        <dbReference type="ChEBI" id="CHEBI:29999"/>
        <dbReference type="ChEBI" id="CHEBI:30616"/>
        <dbReference type="ChEBI" id="CHEBI:83421"/>
        <dbReference type="ChEBI" id="CHEBI:456216"/>
        <dbReference type="EC" id="2.7.11.1"/>
    </reaction>
</comment>
<evidence type="ECO:0000256" key="1">
    <source>
        <dbReference type="ARBA" id="ARBA00012513"/>
    </source>
</evidence>
<dbReference type="EMBL" id="JARYMX010000002">
    <property type="protein sequence ID" value="KAJ9562414.1"/>
    <property type="molecule type" value="Genomic_DNA"/>
</dbReference>
<dbReference type="InterPro" id="IPR001245">
    <property type="entry name" value="Ser-Thr/Tyr_kinase_cat_dom"/>
</dbReference>
<dbReference type="InterPro" id="IPR000719">
    <property type="entry name" value="Prot_kinase_dom"/>
</dbReference>
<comment type="caution">
    <text evidence="10">The sequence shown here is derived from an EMBL/GenBank/DDBJ whole genome shotgun (WGS) entry which is preliminary data.</text>
</comment>
<dbReference type="GO" id="GO:0005524">
    <property type="term" value="F:ATP binding"/>
    <property type="evidence" value="ECO:0007669"/>
    <property type="project" value="UniProtKB-KW"/>
</dbReference>